<sequence length="46" mass="5136">MSYFCYRRDYLGTSNTDYAPLDDSKLNETTSTSDVKIISCTATSLS</sequence>
<dbReference type="Proteomes" id="UP000663866">
    <property type="component" value="Unassembled WGS sequence"/>
</dbReference>
<reference evidence="1" key="1">
    <citation type="submission" date="2021-02" db="EMBL/GenBank/DDBJ databases">
        <authorList>
            <person name="Nowell W R."/>
        </authorList>
    </citation>
    <scope>NUCLEOTIDE SEQUENCE</scope>
</reference>
<name>A0A821G7U1_9BILA</name>
<comment type="caution">
    <text evidence="1">The sequence shown here is derived from an EMBL/GenBank/DDBJ whole genome shotgun (WGS) entry which is preliminary data.</text>
</comment>
<dbReference type="AlphaFoldDB" id="A0A821G7U1"/>
<protein>
    <submittedName>
        <fullName evidence="1">Uncharacterized protein</fullName>
    </submittedName>
</protein>
<organism evidence="1 2">
    <name type="scientific">Rotaria magnacalcarata</name>
    <dbReference type="NCBI Taxonomy" id="392030"/>
    <lineage>
        <taxon>Eukaryota</taxon>
        <taxon>Metazoa</taxon>
        <taxon>Spiralia</taxon>
        <taxon>Gnathifera</taxon>
        <taxon>Rotifera</taxon>
        <taxon>Eurotatoria</taxon>
        <taxon>Bdelloidea</taxon>
        <taxon>Philodinida</taxon>
        <taxon>Philodinidae</taxon>
        <taxon>Rotaria</taxon>
    </lineage>
</organism>
<dbReference type="EMBL" id="CAJOBG010089864">
    <property type="protein sequence ID" value="CAF4661335.1"/>
    <property type="molecule type" value="Genomic_DNA"/>
</dbReference>
<evidence type="ECO:0000313" key="1">
    <source>
        <dbReference type="EMBL" id="CAF4661335.1"/>
    </source>
</evidence>
<feature type="non-terminal residue" evidence="1">
    <location>
        <position position="1"/>
    </location>
</feature>
<proteinExistence type="predicted"/>
<keyword evidence="2" id="KW-1185">Reference proteome</keyword>
<gene>
    <name evidence="1" type="ORF">OVN521_LOCUS47106</name>
</gene>
<evidence type="ECO:0000313" key="2">
    <source>
        <dbReference type="Proteomes" id="UP000663866"/>
    </source>
</evidence>
<accession>A0A821G7U1</accession>